<protein>
    <recommendedName>
        <fullName evidence="1">GmrSD restriction endonucleases N-terminal domain-containing protein</fullName>
    </recommendedName>
</protein>
<organism evidence="2 3">
    <name type="scientific">Thalassospira xiamenensis</name>
    <dbReference type="NCBI Taxonomy" id="220697"/>
    <lineage>
        <taxon>Bacteria</taxon>
        <taxon>Pseudomonadati</taxon>
        <taxon>Pseudomonadota</taxon>
        <taxon>Alphaproteobacteria</taxon>
        <taxon>Rhodospirillales</taxon>
        <taxon>Thalassospiraceae</taxon>
        <taxon>Thalassospira</taxon>
    </lineage>
</organism>
<evidence type="ECO:0000313" key="3">
    <source>
        <dbReference type="Proteomes" id="UP000219068"/>
    </source>
</evidence>
<dbReference type="EMBL" id="OBMM01000003">
    <property type="protein sequence ID" value="SOC21459.1"/>
    <property type="molecule type" value="Genomic_DNA"/>
</dbReference>
<accession>A0A285TH35</accession>
<dbReference type="PANTHER" id="PTHR39639">
    <property type="entry name" value="CHROMOSOME 16, WHOLE GENOME SHOTGUN SEQUENCE"/>
    <property type="match status" value="1"/>
</dbReference>
<feature type="domain" description="GmrSD restriction endonucleases N-terminal" evidence="1">
    <location>
        <begin position="41"/>
        <end position="116"/>
    </location>
</feature>
<dbReference type="Pfam" id="PF03235">
    <property type="entry name" value="GmrSD_N"/>
    <property type="match status" value="1"/>
</dbReference>
<dbReference type="PANTHER" id="PTHR39639:SF1">
    <property type="entry name" value="DUF262 DOMAIN-CONTAINING PROTEIN"/>
    <property type="match status" value="1"/>
</dbReference>
<name>A0A285TH35_9PROT</name>
<evidence type="ECO:0000313" key="2">
    <source>
        <dbReference type="EMBL" id="SOC21459.1"/>
    </source>
</evidence>
<dbReference type="Proteomes" id="UP000219068">
    <property type="component" value="Unassembled WGS sequence"/>
</dbReference>
<gene>
    <name evidence="2" type="ORF">SAMN05428964_103409</name>
</gene>
<proteinExistence type="predicted"/>
<dbReference type="InterPro" id="IPR004919">
    <property type="entry name" value="GmrSD_N"/>
</dbReference>
<dbReference type="RefSeq" id="WP_097052191.1">
    <property type="nucleotide sequence ID" value="NZ_OBMM01000003.1"/>
</dbReference>
<sequence>MKDYKMPRPWFSGKKNARLIGNYIIAHEPAREVRAGERMLGKFIIPDFQRPQVWTEEQQIKLIESLYAGIPIGVFVVNIDTKEPYDFDSLLLDGQQRWTSIINYTNSEFPVHGYLFEELSAGEKRNFMQISVSEIETSLTSYDACLEVYNRLAYGGTAHEGPKPAEIKAFQR</sequence>
<reference evidence="2 3" key="1">
    <citation type="submission" date="2017-08" db="EMBL/GenBank/DDBJ databases">
        <authorList>
            <person name="de Groot N.N."/>
        </authorList>
    </citation>
    <scope>NUCLEOTIDE SEQUENCE [LARGE SCALE GENOMIC DNA]</scope>
    <source>
        <strain evidence="2 3">USBA 78</strain>
    </source>
</reference>
<evidence type="ECO:0000259" key="1">
    <source>
        <dbReference type="Pfam" id="PF03235"/>
    </source>
</evidence>
<dbReference type="AlphaFoldDB" id="A0A285TH35"/>